<accession>A0AAE0CCU7</accession>
<dbReference type="AlphaFoldDB" id="A0AAE0CCU7"/>
<feature type="region of interest" description="Disordered" evidence="1">
    <location>
        <begin position="65"/>
        <end position="94"/>
    </location>
</feature>
<organism evidence="2 3">
    <name type="scientific">Cymbomonas tetramitiformis</name>
    <dbReference type="NCBI Taxonomy" id="36881"/>
    <lineage>
        <taxon>Eukaryota</taxon>
        <taxon>Viridiplantae</taxon>
        <taxon>Chlorophyta</taxon>
        <taxon>Pyramimonadophyceae</taxon>
        <taxon>Pyramimonadales</taxon>
        <taxon>Pyramimonadaceae</taxon>
        <taxon>Cymbomonas</taxon>
    </lineage>
</organism>
<evidence type="ECO:0000313" key="3">
    <source>
        <dbReference type="Proteomes" id="UP001190700"/>
    </source>
</evidence>
<keyword evidence="3" id="KW-1185">Reference proteome</keyword>
<dbReference type="Proteomes" id="UP001190700">
    <property type="component" value="Unassembled WGS sequence"/>
</dbReference>
<protein>
    <submittedName>
        <fullName evidence="2">Uncharacterized protein</fullName>
    </submittedName>
</protein>
<sequence>MAANTEGFPFGTFYGIIPLPPGTWDPDPHWVSESLPYSPPPYPSDGEAPTSRVSATDIVDSLISSTHDLQPASEADSYCTLTPLRAGRPSSSSG</sequence>
<feature type="region of interest" description="Disordered" evidence="1">
    <location>
        <begin position="25"/>
        <end position="52"/>
    </location>
</feature>
<comment type="caution">
    <text evidence="2">The sequence shown here is derived from an EMBL/GenBank/DDBJ whole genome shotgun (WGS) entry which is preliminary data.</text>
</comment>
<gene>
    <name evidence="2" type="ORF">CYMTET_38058</name>
</gene>
<evidence type="ECO:0000256" key="1">
    <source>
        <dbReference type="SAM" id="MobiDB-lite"/>
    </source>
</evidence>
<dbReference type="EMBL" id="LGRX02025287">
    <property type="protein sequence ID" value="KAK3252656.1"/>
    <property type="molecule type" value="Genomic_DNA"/>
</dbReference>
<evidence type="ECO:0000313" key="2">
    <source>
        <dbReference type="EMBL" id="KAK3252656.1"/>
    </source>
</evidence>
<reference evidence="2 3" key="1">
    <citation type="journal article" date="2015" name="Genome Biol. Evol.">
        <title>Comparative Genomics of a Bacterivorous Green Alga Reveals Evolutionary Causalities and Consequences of Phago-Mixotrophic Mode of Nutrition.</title>
        <authorList>
            <person name="Burns J.A."/>
            <person name="Paasch A."/>
            <person name="Narechania A."/>
            <person name="Kim E."/>
        </authorList>
    </citation>
    <scope>NUCLEOTIDE SEQUENCE [LARGE SCALE GENOMIC DNA]</scope>
    <source>
        <strain evidence="2 3">PLY_AMNH</strain>
    </source>
</reference>
<name>A0AAE0CCU7_9CHLO</name>
<proteinExistence type="predicted"/>